<keyword evidence="4" id="KW-0472">Membrane</keyword>
<dbReference type="AlphaFoldDB" id="A0A0W1ST67"/>
<evidence type="ECO:0000256" key="5">
    <source>
        <dbReference type="SAM" id="MobiDB-lite"/>
    </source>
</evidence>
<protein>
    <recommendedName>
        <fullName evidence="6">Peptidase S26 domain-containing protein</fullName>
    </recommendedName>
</protein>
<gene>
    <name evidence="7" type="ORF">AUR66_10120</name>
</gene>
<name>A0A0W1ST67_9EURY</name>
<keyword evidence="2" id="KW-0812">Transmembrane</keyword>
<dbReference type="InterPro" id="IPR019533">
    <property type="entry name" value="Peptidase_S26"/>
</dbReference>
<evidence type="ECO:0000256" key="1">
    <source>
        <dbReference type="ARBA" id="ARBA00004370"/>
    </source>
</evidence>
<evidence type="ECO:0000259" key="6">
    <source>
        <dbReference type="Pfam" id="PF10502"/>
    </source>
</evidence>
<dbReference type="SUPFAM" id="SSF51306">
    <property type="entry name" value="LexA/Signal peptidase"/>
    <property type="match status" value="1"/>
</dbReference>
<dbReference type="GO" id="GO:0006465">
    <property type="term" value="P:signal peptide processing"/>
    <property type="evidence" value="ECO:0007669"/>
    <property type="project" value="InterPro"/>
</dbReference>
<proteinExistence type="predicted"/>
<keyword evidence="8" id="KW-1185">Reference proteome</keyword>
<sequence length="203" mass="21647">MTLSHRLTALRESKVTKAVVILLVVAAVAPFLAFAVPQTTGADTSYIVVSSSMSPTIHANDAILVEDAQPTSIEEGDIIVYESYRDSPSDDESVTTHRVVEVMQTDDGLAYRTKGDALEEVDAQPVPQSALIGRVSFVIPQVGHVVQFAQSGTGFIALVVVPFGLLVLNELWNLGMMVRGTGESGDSPAEGPDPPRETEPSEQ</sequence>
<dbReference type="Gene3D" id="2.10.109.10">
    <property type="entry name" value="Umud Fragment, subunit A"/>
    <property type="match status" value="1"/>
</dbReference>
<comment type="caution">
    <text evidence="7">The sequence shown here is derived from an EMBL/GenBank/DDBJ whole genome shotgun (WGS) entry which is preliminary data.</text>
</comment>
<feature type="compositionally biased region" description="Basic and acidic residues" evidence="5">
    <location>
        <begin position="193"/>
        <end position="203"/>
    </location>
</feature>
<comment type="subcellular location">
    <subcellularLocation>
        <location evidence="1">Membrane</location>
    </subcellularLocation>
</comment>
<evidence type="ECO:0000313" key="7">
    <source>
        <dbReference type="EMBL" id="KTG29501.1"/>
    </source>
</evidence>
<dbReference type="GO" id="GO:0016020">
    <property type="term" value="C:membrane"/>
    <property type="evidence" value="ECO:0007669"/>
    <property type="project" value="UniProtKB-SubCell"/>
</dbReference>
<feature type="domain" description="Peptidase S26" evidence="6">
    <location>
        <begin position="25"/>
        <end position="84"/>
    </location>
</feature>
<organism evidence="7 8">
    <name type="scientific">Haloferax profundi</name>
    <dbReference type="NCBI Taxonomy" id="1544718"/>
    <lineage>
        <taxon>Archaea</taxon>
        <taxon>Methanobacteriati</taxon>
        <taxon>Methanobacteriota</taxon>
        <taxon>Stenosarchaea group</taxon>
        <taxon>Halobacteria</taxon>
        <taxon>Halobacteriales</taxon>
        <taxon>Haloferacaceae</taxon>
        <taxon>Haloferax</taxon>
    </lineage>
</organism>
<dbReference type="InterPro" id="IPR001733">
    <property type="entry name" value="Peptidase_S26B"/>
</dbReference>
<evidence type="ECO:0000313" key="8">
    <source>
        <dbReference type="Proteomes" id="UP000053157"/>
    </source>
</evidence>
<evidence type="ECO:0000256" key="3">
    <source>
        <dbReference type="ARBA" id="ARBA00022989"/>
    </source>
</evidence>
<evidence type="ECO:0000256" key="2">
    <source>
        <dbReference type="ARBA" id="ARBA00022692"/>
    </source>
</evidence>
<dbReference type="EMBL" id="LOPV01000097">
    <property type="protein sequence ID" value="KTG29501.1"/>
    <property type="molecule type" value="Genomic_DNA"/>
</dbReference>
<dbReference type="PANTHER" id="PTHR10806">
    <property type="entry name" value="SIGNAL PEPTIDASE COMPLEX CATALYTIC SUBUNIT SEC11"/>
    <property type="match status" value="1"/>
</dbReference>
<dbReference type="CDD" id="cd06530">
    <property type="entry name" value="S26_SPase_I"/>
    <property type="match status" value="1"/>
</dbReference>
<evidence type="ECO:0000256" key="4">
    <source>
        <dbReference type="ARBA" id="ARBA00023136"/>
    </source>
</evidence>
<feature type="region of interest" description="Disordered" evidence="5">
    <location>
        <begin position="181"/>
        <end position="203"/>
    </location>
</feature>
<dbReference type="Pfam" id="PF10502">
    <property type="entry name" value="Peptidase_S26"/>
    <property type="match status" value="1"/>
</dbReference>
<dbReference type="GO" id="GO:0004252">
    <property type="term" value="F:serine-type endopeptidase activity"/>
    <property type="evidence" value="ECO:0007669"/>
    <property type="project" value="InterPro"/>
</dbReference>
<dbReference type="OrthoDB" id="4822at2157"/>
<reference evidence="7 8" key="1">
    <citation type="submission" date="2015-12" db="EMBL/GenBank/DDBJ databases">
        <title>Haloferax profundi sp. nov. isolated from the Discovery deep brine-seawater interface in the Red Sea.</title>
        <authorList>
            <person name="Zhang G."/>
            <person name="Stingl U."/>
            <person name="Rashid M."/>
        </authorList>
    </citation>
    <scope>NUCLEOTIDE SEQUENCE [LARGE SCALE GENOMIC DNA]</scope>
    <source>
        <strain evidence="7 8">SB29</strain>
    </source>
</reference>
<accession>A0A0W1ST67</accession>
<dbReference type="InterPro" id="IPR036286">
    <property type="entry name" value="LexA/Signal_pep-like_sf"/>
</dbReference>
<dbReference type="PANTHER" id="PTHR10806:SF6">
    <property type="entry name" value="SIGNAL PEPTIDASE COMPLEX CATALYTIC SUBUNIT SEC11"/>
    <property type="match status" value="1"/>
</dbReference>
<dbReference type="Proteomes" id="UP000053157">
    <property type="component" value="Unassembled WGS sequence"/>
</dbReference>
<dbReference type="NCBIfam" id="TIGR02228">
    <property type="entry name" value="sigpep_I_arch"/>
    <property type="match status" value="1"/>
</dbReference>
<dbReference type="RefSeq" id="WP_058571413.1">
    <property type="nucleotide sequence ID" value="NZ_LOPV01000097.1"/>
</dbReference>
<keyword evidence="3" id="KW-1133">Transmembrane helix</keyword>